<dbReference type="GO" id="GO:1990351">
    <property type="term" value="C:transporter complex"/>
    <property type="evidence" value="ECO:0007669"/>
    <property type="project" value="TreeGrafter"/>
</dbReference>
<dbReference type="InterPro" id="IPR050218">
    <property type="entry name" value="LptD"/>
</dbReference>
<reference evidence="2" key="1">
    <citation type="submission" date="2013-08" db="EMBL/GenBank/DDBJ databases">
        <authorList>
            <person name="Mendez C."/>
            <person name="Richter M."/>
            <person name="Ferrer M."/>
            <person name="Sanchez J."/>
        </authorList>
    </citation>
    <scope>NUCLEOTIDE SEQUENCE</scope>
</reference>
<dbReference type="EMBL" id="AUZZ01001029">
    <property type="protein sequence ID" value="EQD65908.1"/>
    <property type="molecule type" value="Genomic_DNA"/>
</dbReference>
<dbReference type="AlphaFoldDB" id="T1BBP8"/>
<dbReference type="GO" id="GO:0009279">
    <property type="term" value="C:cell outer membrane"/>
    <property type="evidence" value="ECO:0007669"/>
    <property type="project" value="TreeGrafter"/>
</dbReference>
<reference evidence="2" key="2">
    <citation type="journal article" date="2014" name="ISME J.">
        <title>Microbial stratification in low pH oxic and suboxic macroscopic growths along an acid mine drainage.</title>
        <authorList>
            <person name="Mendez-Garcia C."/>
            <person name="Mesa V."/>
            <person name="Sprenger R.R."/>
            <person name="Richter M."/>
            <person name="Diez M.S."/>
            <person name="Solano J."/>
            <person name="Bargiela R."/>
            <person name="Golyshina O.V."/>
            <person name="Manteca A."/>
            <person name="Ramos J.L."/>
            <person name="Gallego J.R."/>
            <person name="Llorente I."/>
            <person name="Martins Dos Santos V.A."/>
            <person name="Jensen O.N."/>
            <person name="Pelaez A.I."/>
            <person name="Sanchez J."/>
            <person name="Ferrer M."/>
        </authorList>
    </citation>
    <scope>NUCLEOTIDE SEQUENCE</scope>
</reference>
<organism evidence="2">
    <name type="scientific">mine drainage metagenome</name>
    <dbReference type="NCBI Taxonomy" id="410659"/>
    <lineage>
        <taxon>unclassified sequences</taxon>
        <taxon>metagenomes</taxon>
        <taxon>ecological metagenomes</taxon>
    </lineage>
</organism>
<feature type="non-terminal residue" evidence="2">
    <location>
        <position position="1"/>
    </location>
</feature>
<gene>
    <name evidence="2" type="ORF">B2A_01389</name>
</gene>
<comment type="caution">
    <text evidence="2">The sequence shown here is derived from an EMBL/GenBank/DDBJ whole genome shotgun (WGS) entry which is preliminary data.</text>
</comment>
<dbReference type="GO" id="GO:0061024">
    <property type="term" value="P:membrane organization"/>
    <property type="evidence" value="ECO:0007669"/>
    <property type="project" value="InterPro"/>
</dbReference>
<feature type="domain" description="LptD C-terminal" evidence="1">
    <location>
        <begin position="1"/>
        <end position="145"/>
    </location>
</feature>
<dbReference type="InterPro" id="IPR007543">
    <property type="entry name" value="LptD_C"/>
</dbReference>
<dbReference type="PANTHER" id="PTHR30189">
    <property type="entry name" value="LPS-ASSEMBLY PROTEIN"/>
    <property type="match status" value="1"/>
</dbReference>
<accession>T1BBP8</accession>
<dbReference type="Pfam" id="PF04453">
    <property type="entry name" value="LptD"/>
    <property type="match status" value="1"/>
</dbReference>
<sequence>ALTARLLGTASGRQYLSATIGEEFYLRPPRVTLPGLPLQRGPYGGIIAKLSLTAVRDWSASGELQWNPQNSQAERAQASLQYRPGPGRVINLAYRFERTTFELATLQQQASIAALCGTAPALVSGSSCGTKQVELSGAWPIGPHWSVFARAVYSMLDHQALERFVGFEYRSCCWSIRFGARRYVALRPVGTTERTGTQVTGVYLQVELNGLASVGSAPDRFLSEAIPGYTSAEPNSLAAMP</sequence>
<proteinExistence type="predicted"/>
<dbReference type="PANTHER" id="PTHR30189:SF1">
    <property type="entry name" value="LPS-ASSEMBLY PROTEIN LPTD"/>
    <property type="match status" value="1"/>
</dbReference>
<name>T1BBP8_9ZZZZ</name>
<evidence type="ECO:0000313" key="2">
    <source>
        <dbReference type="EMBL" id="EQD65908.1"/>
    </source>
</evidence>
<protein>
    <submittedName>
        <fullName evidence="2">Organic solvent tolerance protein</fullName>
    </submittedName>
</protein>
<evidence type="ECO:0000259" key="1">
    <source>
        <dbReference type="Pfam" id="PF04453"/>
    </source>
</evidence>